<gene>
    <name evidence="1" type="ORF">Cba03nite_32490</name>
</gene>
<proteinExistence type="predicted"/>
<dbReference type="RefSeq" id="WP_203746549.1">
    <property type="nucleotide sequence ID" value="NZ_BONF01000016.1"/>
</dbReference>
<evidence type="ECO:0000313" key="1">
    <source>
        <dbReference type="EMBL" id="GIF81900.1"/>
    </source>
</evidence>
<dbReference type="Proteomes" id="UP000601223">
    <property type="component" value="Unassembled WGS sequence"/>
</dbReference>
<dbReference type="AlphaFoldDB" id="A0A8J3JMZ2"/>
<sequence length="52" mass="6027">MVFDASARRRLAPYRMYPYLLMTVEVPSRGITDQWRRTGLARLLAEEIALAT</sequence>
<accession>A0A8J3JMZ2</accession>
<dbReference type="EMBL" id="BONF01000016">
    <property type="protein sequence ID" value="GIF81900.1"/>
    <property type="molecule type" value="Genomic_DNA"/>
</dbReference>
<evidence type="ECO:0000313" key="2">
    <source>
        <dbReference type="Proteomes" id="UP000601223"/>
    </source>
</evidence>
<protein>
    <submittedName>
        <fullName evidence="1">Uncharacterized protein</fullName>
    </submittedName>
</protein>
<reference evidence="1 2" key="1">
    <citation type="submission" date="2021-01" db="EMBL/GenBank/DDBJ databases">
        <title>Whole genome shotgun sequence of Catellatospora bangladeshensis NBRC 107357.</title>
        <authorList>
            <person name="Komaki H."/>
            <person name="Tamura T."/>
        </authorList>
    </citation>
    <scope>NUCLEOTIDE SEQUENCE [LARGE SCALE GENOMIC DNA]</scope>
    <source>
        <strain evidence="1 2">NBRC 107357</strain>
    </source>
</reference>
<keyword evidence="2" id="KW-1185">Reference proteome</keyword>
<comment type="caution">
    <text evidence="1">The sequence shown here is derived from an EMBL/GenBank/DDBJ whole genome shotgun (WGS) entry which is preliminary data.</text>
</comment>
<organism evidence="1 2">
    <name type="scientific">Catellatospora bangladeshensis</name>
    <dbReference type="NCBI Taxonomy" id="310355"/>
    <lineage>
        <taxon>Bacteria</taxon>
        <taxon>Bacillati</taxon>
        <taxon>Actinomycetota</taxon>
        <taxon>Actinomycetes</taxon>
        <taxon>Micromonosporales</taxon>
        <taxon>Micromonosporaceae</taxon>
        <taxon>Catellatospora</taxon>
    </lineage>
</organism>
<name>A0A8J3JMZ2_9ACTN</name>